<evidence type="ECO:0000313" key="3">
    <source>
        <dbReference type="Proteomes" id="UP000280444"/>
    </source>
</evidence>
<evidence type="ECO:0000256" key="1">
    <source>
        <dbReference type="PROSITE-ProRule" id="PRU00023"/>
    </source>
</evidence>
<sequence length="368" mass="41932">MFTNSGFPLSRESNEGEALRLGIYRLRPVPEVVRHIVEGDLPALQAAVAASSEALAPVRTTDGTTLSLLQVAVILNQPEVCRWLREQDISGTDGVALLQLAARYAGREVIELFRDQVGTLSAEQKKALYSAVGYEGRFENIAVLEDIGIPVRDFAGNLFRVLAWTDNREALAELLARGVDVNYHEPDMVEPYAPTAVLSATRHGQSEVVRFLVEHGADVTIADRTGERPYTAALKTKDLKLAEYLRSLEPEEWHNQAEKERELKPFTLPQELVDLVSSEDRRLSFPEEETVTWIEFLDFLNLRPLTIRRKKYLLLCDSFEHYDDMYQVLWHGKTRQLFIWDTEHHELHELGTWEDFWSDPGKAVNSIF</sequence>
<dbReference type="Pfam" id="PF12796">
    <property type="entry name" value="Ank_2"/>
    <property type="match status" value="1"/>
</dbReference>
<dbReference type="SUPFAM" id="SSF48403">
    <property type="entry name" value="Ankyrin repeat"/>
    <property type="match status" value="1"/>
</dbReference>
<dbReference type="RefSeq" id="WP_124870579.1">
    <property type="nucleotide sequence ID" value="NZ_RQZF01000006.1"/>
</dbReference>
<organism evidence="2 3">
    <name type="scientific">Schaalia canis</name>
    <dbReference type="NCBI Taxonomy" id="100469"/>
    <lineage>
        <taxon>Bacteria</taxon>
        <taxon>Bacillati</taxon>
        <taxon>Actinomycetota</taxon>
        <taxon>Actinomycetes</taxon>
        <taxon>Actinomycetales</taxon>
        <taxon>Actinomycetaceae</taxon>
        <taxon>Schaalia</taxon>
    </lineage>
</organism>
<dbReference type="PROSITE" id="PS50297">
    <property type="entry name" value="ANK_REP_REGION"/>
    <property type="match status" value="1"/>
</dbReference>
<gene>
    <name evidence="2" type="ORF">EII11_06845</name>
</gene>
<dbReference type="PROSITE" id="PS50088">
    <property type="entry name" value="ANK_REPEAT"/>
    <property type="match status" value="1"/>
</dbReference>
<dbReference type="AlphaFoldDB" id="A0A3P1SCU1"/>
<keyword evidence="3" id="KW-1185">Reference proteome</keyword>
<dbReference type="InterPro" id="IPR002110">
    <property type="entry name" value="Ankyrin_rpt"/>
</dbReference>
<comment type="caution">
    <text evidence="2">The sequence shown here is derived from an EMBL/GenBank/DDBJ whole genome shotgun (WGS) entry which is preliminary data.</text>
</comment>
<dbReference type="OrthoDB" id="9812708at2"/>
<name>A0A3P1SCU1_9ACTO</name>
<feature type="repeat" description="ANK" evidence="1">
    <location>
        <begin position="192"/>
        <end position="224"/>
    </location>
</feature>
<keyword evidence="1" id="KW-0040">ANK repeat</keyword>
<dbReference type="Proteomes" id="UP000280444">
    <property type="component" value="Unassembled WGS sequence"/>
</dbReference>
<dbReference type="InterPro" id="IPR036770">
    <property type="entry name" value="Ankyrin_rpt-contain_sf"/>
</dbReference>
<dbReference type="EMBL" id="RQZF01000006">
    <property type="protein sequence ID" value="RRC95111.1"/>
    <property type="molecule type" value="Genomic_DNA"/>
</dbReference>
<proteinExistence type="predicted"/>
<dbReference type="Gene3D" id="1.25.40.20">
    <property type="entry name" value="Ankyrin repeat-containing domain"/>
    <property type="match status" value="1"/>
</dbReference>
<accession>A0A3P1SCU1</accession>
<reference evidence="2 3" key="1">
    <citation type="submission" date="2018-11" db="EMBL/GenBank/DDBJ databases">
        <title>Genomes From Bacteria Associated with the Canine Oral Cavity: a Test Case for Automated Genome-Based Taxonomic Assignment.</title>
        <authorList>
            <person name="Coil D.A."/>
            <person name="Jospin G."/>
            <person name="Darling A.E."/>
            <person name="Wallis C."/>
            <person name="Davis I.J."/>
            <person name="Harris S."/>
            <person name="Eisen J.A."/>
            <person name="Holcombe L.J."/>
            <person name="O'Flynn C."/>
        </authorList>
    </citation>
    <scope>NUCLEOTIDE SEQUENCE [LARGE SCALE GENOMIC DNA]</scope>
    <source>
        <strain evidence="2 3">OH770</strain>
    </source>
</reference>
<evidence type="ECO:0000313" key="2">
    <source>
        <dbReference type="EMBL" id="RRC95111.1"/>
    </source>
</evidence>
<protein>
    <submittedName>
        <fullName evidence="2">Ankyrin repeat domain-containing protein</fullName>
    </submittedName>
</protein>